<sequence>MPPGLHVGGFEPDTPRFAATVHGLSFYVARAASGDAAESATADEGLCLIIAEEDHIVCGGMPFDASFYGISAKIEADDFDASALTSDGWDQVQKNLFLKGLDVQRKPGRNR</sequence>
<proteinExistence type="predicted"/>
<accession>A0A1R4F9X5</accession>
<reference evidence="1 2" key="1">
    <citation type="submission" date="2017-02" db="EMBL/GenBank/DDBJ databases">
        <authorList>
            <person name="Peterson S.W."/>
        </authorList>
    </citation>
    <scope>NUCLEOTIDE SEQUENCE [LARGE SCALE GENOMIC DNA]</scope>
    <source>
        <strain evidence="1 2">B Ar 00.02</strain>
    </source>
</reference>
<evidence type="ECO:0000313" key="1">
    <source>
        <dbReference type="EMBL" id="SJM52633.1"/>
    </source>
</evidence>
<protein>
    <submittedName>
        <fullName evidence="1">Uncharacterized protein</fullName>
    </submittedName>
</protein>
<dbReference type="Proteomes" id="UP000195913">
    <property type="component" value="Unassembled WGS sequence"/>
</dbReference>
<keyword evidence="2" id="KW-1185">Reference proteome</keyword>
<gene>
    <name evidence="1" type="ORF">FM101_02870</name>
</gene>
<dbReference type="EMBL" id="FUHW01000014">
    <property type="protein sequence ID" value="SJM52633.1"/>
    <property type="molecule type" value="Genomic_DNA"/>
</dbReference>
<organism evidence="1 2">
    <name type="scientific">Arthrobacter rhombi</name>
    <dbReference type="NCBI Taxonomy" id="71253"/>
    <lineage>
        <taxon>Bacteria</taxon>
        <taxon>Bacillati</taxon>
        <taxon>Actinomycetota</taxon>
        <taxon>Actinomycetes</taxon>
        <taxon>Micrococcales</taxon>
        <taxon>Micrococcaceae</taxon>
        <taxon>Arthrobacter</taxon>
    </lineage>
</organism>
<evidence type="ECO:0000313" key="2">
    <source>
        <dbReference type="Proteomes" id="UP000195913"/>
    </source>
</evidence>
<name>A0A1R4F9X5_9MICC</name>
<dbReference type="AlphaFoldDB" id="A0A1R4F9X5"/>